<dbReference type="GO" id="GO:0043682">
    <property type="term" value="F:P-type divalent copper transporter activity"/>
    <property type="evidence" value="ECO:0007669"/>
    <property type="project" value="TreeGrafter"/>
</dbReference>
<dbReference type="GO" id="GO:0005886">
    <property type="term" value="C:plasma membrane"/>
    <property type="evidence" value="ECO:0007669"/>
    <property type="project" value="UniProtKB-SubCell"/>
</dbReference>
<dbReference type="GO" id="GO:0005507">
    <property type="term" value="F:copper ion binding"/>
    <property type="evidence" value="ECO:0007669"/>
    <property type="project" value="TreeGrafter"/>
</dbReference>
<keyword evidence="14" id="KW-1185">Reference proteome</keyword>
<evidence type="ECO:0000256" key="9">
    <source>
        <dbReference type="ARBA" id="ARBA00022989"/>
    </source>
</evidence>
<keyword evidence="4 11" id="KW-0812">Transmembrane</keyword>
<evidence type="ECO:0000256" key="6">
    <source>
        <dbReference type="ARBA" id="ARBA00022741"/>
    </source>
</evidence>
<gene>
    <name evidence="13" type="ORF">C0039_00135</name>
</gene>
<dbReference type="AlphaFoldDB" id="A0A2N5X7W6"/>
<keyword evidence="7 11" id="KW-0067">ATP-binding</keyword>
<feature type="transmembrane region" description="Helical" evidence="11">
    <location>
        <begin position="199"/>
        <end position="216"/>
    </location>
</feature>
<dbReference type="InterPro" id="IPR017969">
    <property type="entry name" value="Heavy-metal-associated_CS"/>
</dbReference>
<evidence type="ECO:0000256" key="7">
    <source>
        <dbReference type="ARBA" id="ARBA00022840"/>
    </source>
</evidence>
<dbReference type="CDD" id="cd00371">
    <property type="entry name" value="HMA"/>
    <property type="match status" value="2"/>
</dbReference>
<evidence type="ECO:0000256" key="4">
    <source>
        <dbReference type="ARBA" id="ARBA00022692"/>
    </source>
</evidence>
<protein>
    <submittedName>
        <fullName evidence="13">Copper-translocating P-type ATPase</fullName>
    </submittedName>
</protein>
<dbReference type="InterPro" id="IPR008250">
    <property type="entry name" value="ATPase_P-typ_transduc_dom_A_sf"/>
</dbReference>
<feature type="domain" description="HMA" evidence="12">
    <location>
        <begin position="74"/>
        <end position="140"/>
    </location>
</feature>
<dbReference type="SUPFAM" id="SSF81665">
    <property type="entry name" value="Calcium ATPase, transmembrane domain M"/>
    <property type="match status" value="1"/>
</dbReference>
<dbReference type="InterPro" id="IPR023298">
    <property type="entry name" value="ATPase_P-typ_TM_dom_sf"/>
</dbReference>
<dbReference type="EMBL" id="PKUS01000001">
    <property type="protein sequence ID" value="PLW70579.1"/>
    <property type="molecule type" value="Genomic_DNA"/>
</dbReference>
<dbReference type="Gene3D" id="2.70.150.10">
    <property type="entry name" value="Calcium-transporting ATPase, cytoplasmic transduction domain A"/>
    <property type="match status" value="1"/>
</dbReference>
<keyword evidence="11" id="KW-1003">Cell membrane</keyword>
<feature type="transmembrane region" description="Helical" evidence="11">
    <location>
        <begin position="237"/>
        <end position="255"/>
    </location>
</feature>
<evidence type="ECO:0000256" key="11">
    <source>
        <dbReference type="RuleBase" id="RU362081"/>
    </source>
</evidence>
<organism evidence="13 14">
    <name type="scientific">Pseudohalioglobus lutimaris</name>
    <dbReference type="NCBI Taxonomy" id="1737061"/>
    <lineage>
        <taxon>Bacteria</taxon>
        <taxon>Pseudomonadati</taxon>
        <taxon>Pseudomonadota</taxon>
        <taxon>Gammaproteobacteria</taxon>
        <taxon>Cellvibrionales</taxon>
        <taxon>Halieaceae</taxon>
        <taxon>Pseudohalioglobus</taxon>
    </lineage>
</organism>
<dbReference type="GO" id="GO:0016887">
    <property type="term" value="F:ATP hydrolysis activity"/>
    <property type="evidence" value="ECO:0007669"/>
    <property type="project" value="InterPro"/>
</dbReference>
<comment type="subcellular location">
    <subcellularLocation>
        <location evidence="11">Cell membrane</location>
    </subcellularLocation>
    <subcellularLocation>
        <location evidence="1">Endomembrane system</location>
        <topology evidence="1">Multi-pass membrane protein</topology>
    </subcellularLocation>
</comment>
<dbReference type="SFLD" id="SFLDS00003">
    <property type="entry name" value="Haloacid_Dehalogenase"/>
    <property type="match status" value="1"/>
</dbReference>
<dbReference type="PRINTS" id="PR00119">
    <property type="entry name" value="CATATPASE"/>
</dbReference>
<dbReference type="FunFam" id="2.70.150.10:FF:000002">
    <property type="entry name" value="Copper-transporting ATPase 1, putative"/>
    <property type="match status" value="1"/>
</dbReference>
<dbReference type="InterPro" id="IPR023299">
    <property type="entry name" value="ATPase_P-typ_cyto_dom_N"/>
</dbReference>
<feature type="transmembrane region" description="Helical" evidence="11">
    <location>
        <begin position="787"/>
        <end position="809"/>
    </location>
</feature>
<feature type="transmembrane region" description="Helical" evidence="11">
    <location>
        <begin position="261"/>
        <end position="281"/>
    </location>
</feature>
<dbReference type="InterPro" id="IPR059000">
    <property type="entry name" value="ATPase_P-type_domA"/>
</dbReference>
<dbReference type="SUPFAM" id="SSF81653">
    <property type="entry name" value="Calcium ATPase, transduction domain A"/>
    <property type="match status" value="1"/>
</dbReference>
<dbReference type="InterPro" id="IPR018303">
    <property type="entry name" value="ATPase_P-typ_P_site"/>
</dbReference>
<evidence type="ECO:0000313" key="14">
    <source>
        <dbReference type="Proteomes" id="UP000235005"/>
    </source>
</evidence>
<keyword evidence="10 11" id="KW-0472">Membrane</keyword>
<comment type="similarity">
    <text evidence="2 11">Belongs to the cation transport ATPase (P-type) (TC 3.A.3) family. Type IB subfamily.</text>
</comment>
<reference evidence="13 14" key="1">
    <citation type="submission" date="2018-01" db="EMBL/GenBank/DDBJ databases">
        <title>The draft genome sequence of Halioglobus lutimaris HF004.</title>
        <authorList>
            <person name="Du Z.-J."/>
            <person name="Shi M.-J."/>
        </authorList>
    </citation>
    <scope>NUCLEOTIDE SEQUENCE [LARGE SCALE GENOMIC DNA]</scope>
    <source>
        <strain evidence="13 14">HF004</strain>
    </source>
</reference>
<dbReference type="Gene3D" id="3.30.70.100">
    <property type="match status" value="2"/>
</dbReference>
<dbReference type="InterPro" id="IPR023214">
    <property type="entry name" value="HAD_sf"/>
</dbReference>
<proteinExistence type="inferred from homology"/>
<dbReference type="InterPro" id="IPR006121">
    <property type="entry name" value="HMA_dom"/>
</dbReference>
<dbReference type="PROSITE" id="PS01047">
    <property type="entry name" value="HMA_1"/>
    <property type="match status" value="2"/>
</dbReference>
<dbReference type="PANTHER" id="PTHR43520:SF8">
    <property type="entry name" value="P-TYPE CU(+) TRANSPORTER"/>
    <property type="match status" value="1"/>
</dbReference>
<dbReference type="Pfam" id="PF00403">
    <property type="entry name" value="HMA"/>
    <property type="match status" value="2"/>
</dbReference>
<dbReference type="SUPFAM" id="SSF55008">
    <property type="entry name" value="HMA, heavy metal-associated domain"/>
    <property type="match status" value="2"/>
</dbReference>
<dbReference type="Pfam" id="PF00122">
    <property type="entry name" value="E1-E2_ATPase"/>
    <property type="match status" value="1"/>
</dbReference>
<evidence type="ECO:0000256" key="5">
    <source>
        <dbReference type="ARBA" id="ARBA00022723"/>
    </source>
</evidence>
<dbReference type="InterPro" id="IPR001757">
    <property type="entry name" value="P_typ_ATPase"/>
</dbReference>
<feature type="domain" description="HMA" evidence="12">
    <location>
        <begin position="9"/>
        <end position="72"/>
    </location>
</feature>
<dbReference type="Pfam" id="PF00702">
    <property type="entry name" value="Hydrolase"/>
    <property type="match status" value="1"/>
</dbReference>
<dbReference type="Proteomes" id="UP000235005">
    <property type="component" value="Unassembled WGS sequence"/>
</dbReference>
<dbReference type="Gene3D" id="3.40.1110.10">
    <property type="entry name" value="Calcium-transporting ATPase, cytoplasmic domain N"/>
    <property type="match status" value="1"/>
</dbReference>
<keyword evidence="3" id="KW-0813">Transport</keyword>
<dbReference type="PROSITE" id="PS00154">
    <property type="entry name" value="ATPASE_E1_E2"/>
    <property type="match status" value="1"/>
</dbReference>
<dbReference type="PANTHER" id="PTHR43520">
    <property type="entry name" value="ATP7, ISOFORM B"/>
    <property type="match status" value="1"/>
</dbReference>
<dbReference type="PRINTS" id="PR00943">
    <property type="entry name" value="CUATPASE"/>
</dbReference>
<sequence>MVQQSSESPGLKLEVDGMSCASCVKRVEDTLASVAGVTEASVNLASETALVNGTAAAPELAAALHSAGYPARTVTVRLQVREMTCASCVSRVEKVLARAPGVLQASVNLVDETADVTYFRGATGPAELAAIATAAGYAAQVTSHEQSDRDDNKAAEASSLARRTWLALILTMPVFILEMGAHLIPSWEQVIARNIGTTNSWLIQFALTTLVMVWPGQVFLRKGIPALFKGMPDMNSLVAIGTLAAWSFSCVALFWPDLLPAASRAVYFEAAAVIITLILLGRYLESRAKGRTGEAIRKLIGLQPKTARIERNGETTDLAVEQIVIGDIVQVRPGERIAVDGTVIDGSSYVDESMLSGEPAPAQKQTGAELTGGTINGTGTLRFEATRVGADTTLAQIVRMVEQAQGARLPIQDVVNKVTAWFVPAVLAIAALTLGLWLWLGPQPVLSNALIACVSVLIIACPCAMGLATPTSIMVGTGRAAELGVLFRKGSALQTLQEATLVAVDKTGTLTAGQPTLTDLHVSEPGSEDEVLRLVAAVEAKSEHPIAHALVRAAGERRLELPPITDFESITGYGIRAIVSGQQVLVGADRFMTRNGIDLDTLQEQAEQLASAGRTPLYAAVGGDLVAVIGVADPIKPGSRKAISALHEMGLKITMITGDNSATANHIAAQLGIDQVVAEVLPEGKVDAVNELRSGGEKLAFVGDGINDAPALASADIGIAIGTGTDIAIESADVVLRSGDLRGVANAFEISRKTMRNISQNLFWAFGYNALLIPVAAGALYPFNGTVLSPMLAAGAMALSSVCVVSNALRLRRVKAHLEEPGQSSTQPG</sequence>
<feature type="transmembrane region" description="Helical" evidence="11">
    <location>
        <begin position="165"/>
        <end position="187"/>
    </location>
</feature>
<keyword evidence="6 11" id="KW-0547">Nucleotide-binding</keyword>
<name>A0A2N5X7W6_9GAMM</name>
<evidence type="ECO:0000256" key="3">
    <source>
        <dbReference type="ARBA" id="ARBA00022448"/>
    </source>
</evidence>
<evidence type="ECO:0000256" key="2">
    <source>
        <dbReference type="ARBA" id="ARBA00006024"/>
    </source>
</evidence>
<dbReference type="InterPro" id="IPR044492">
    <property type="entry name" value="P_typ_ATPase_HD_dom"/>
</dbReference>
<dbReference type="SFLD" id="SFLDG00002">
    <property type="entry name" value="C1.7:_P-type_atpase_like"/>
    <property type="match status" value="1"/>
</dbReference>
<dbReference type="InterPro" id="IPR036163">
    <property type="entry name" value="HMA_dom_sf"/>
</dbReference>
<evidence type="ECO:0000256" key="1">
    <source>
        <dbReference type="ARBA" id="ARBA00004127"/>
    </source>
</evidence>
<dbReference type="SFLD" id="SFLDF00027">
    <property type="entry name" value="p-type_atpase"/>
    <property type="match status" value="1"/>
</dbReference>
<dbReference type="GO" id="GO:0005524">
    <property type="term" value="F:ATP binding"/>
    <property type="evidence" value="ECO:0007669"/>
    <property type="project" value="UniProtKB-UniRule"/>
</dbReference>
<dbReference type="CDD" id="cd02094">
    <property type="entry name" value="P-type_ATPase_Cu-like"/>
    <property type="match status" value="1"/>
</dbReference>
<keyword evidence="5 11" id="KW-0479">Metal-binding</keyword>
<feature type="transmembrane region" description="Helical" evidence="11">
    <location>
        <begin position="762"/>
        <end position="781"/>
    </location>
</feature>
<dbReference type="FunFam" id="3.30.70.100:FF:000001">
    <property type="entry name" value="ATPase copper transporting beta"/>
    <property type="match status" value="1"/>
</dbReference>
<dbReference type="PROSITE" id="PS50846">
    <property type="entry name" value="HMA_2"/>
    <property type="match status" value="2"/>
</dbReference>
<dbReference type="NCBIfam" id="TIGR01494">
    <property type="entry name" value="ATPase_P-type"/>
    <property type="match status" value="1"/>
</dbReference>
<dbReference type="GO" id="GO:0012505">
    <property type="term" value="C:endomembrane system"/>
    <property type="evidence" value="ECO:0007669"/>
    <property type="project" value="UniProtKB-SubCell"/>
</dbReference>
<keyword evidence="9 11" id="KW-1133">Transmembrane helix</keyword>
<dbReference type="SUPFAM" id="SSF56784">
    <property type="entry name" value="HAD-like"/>
    <property type="match status" value="1"/>
</dbReference>
<evidence type="ECO:0000313" key="13">
    <source>
        <dbReference type="EMBL" id="PLW70579.1"/>
    </source>
</evidence>
<dbReference type="RefSeq" id="WP_101516901.1">
    <property type="nucleotide sequence ID" value="NZ_PKUS01000001.1"/>
</dbReference>
<keyword evidence="8" id="KW-1278">Translocase</keyword>
<feature type="transmembrane region" description="Helical" evidence="11">
    <location>
        <begin position="446"/>
        <end position="469"/>
    </location>
</feature>
<accession>A0A2N5X7W6</accession>
<evidence type="ECO:0000256" key="10">
    <source>
        <dbReference type="ARBA" id="ARBA00023136"/>
    </source>
</evidence>
<feature type="transmembrane region" description="Helical" evidence="11">
    <location>
        <begin position="418"/>
        <end position="440"/>
    </location>
</feature>
<dbReference type="GO" id="GO:0055070">
    <property type="term" value="P:copper ion homeostasis"/>
    <property type="evidence" value="ECO:0007669"/>
    <property type="project" value="TreeGrafter"/>
</dbReference>
<evidence type="ECO:0000256" key="8">
    <source>
        <dbReference type="ARBA" id="ARBA00022967"/>
    </source>
</evidence>
<dbReference type="NCBIfam" id="TIGR01525">
    <property type="entry name" value="ATPase-IB_hvy"/>
    <property type="match status" value="1"/>
</dbReference>
<dbReference type="InterPro" id="IPR036412">
    <property type="entry name" value="HAD-like_sf"/>
</dbReference>
<comment type="caution">
    <text evidence="13">The sequence shown here is derived from an EMBL/GenBank/DDBJ whole genome shotgun (WGS) entry which is preliminary data.</text>
</comment>
<evidence type="ECO:0000259" key="12">
    <source>
        <dbReference type="PROSITE" id="PS50846"/>
    </source>
</evidence>
<dbReference type="Gene3D" id="3.40.50.1000">
    <property type="entry name" value="HAD superfamily/HAD-like"/>
    <property type="match status" value="1"/>
</dbReference>
<dbReference type="InterPro" id="IPR027256">
    <property type="entry name" value="P-typ_ATPase_IB"/>
</dbReference>
<dbReference type="NCBIfam" id="TIGR01511">
    <property type="entry name" value="ATPase-IB1_Cu"/>
    <property type="match status" value="1"/>
</dbReference>